<dbReference type="PANTHER" id="PTHR36925">
    <property type="entry name" value="COBALT-PRECORRIN-6A REDUCTASE"/>
    <property type="match status" value="1"/>
</dbReference>
<evidence type="ECO:0000256" key="1">
    <source>
        <dbReference type="ARBA" id="ARBA00004953"/>
    </source>
</evidence>
<keyword evidence="2" id="KW-0169">Cobalamin biosynthesis</keyword>
<dbReference type="GO" id="GO:0009236">
    <property type="term" value="P:cobalamin biosynthetic process"/>
    <property type="evidence" value="ECO:0007669"/>
    <property type="project" value="UniProtKB-UniPathway"/>
</dbReference>
<dbReference type="InterPro" id="IPR003723">
    <property type="entry name" value="Precorrin-6x_reduct"/>
</dbReference>
<keyword evidence="3" id="KW-0560">Oxidoreductase</keyword>
<dbReference type="OrthoDB" id="5183775at2"/>
<evidence type="ECO:0000313" key="5">
    <source>
        <dbReference type="Proteomes" id="UP000008130"/>
    </source>
</evidence>
<dbReference type="Proteomes" id="UP000008130">
    <property type="component" value="Chromosome"/>
</dbReference>
<dbReference type="STRING" id="991905.SL003B_3908"/>
<dbReference type="RefSeq" id="WP_013654637.1">
    <property type="nucleotide sequence ID" value="NC_015259.1"/>
</dbReference>
<dbReference type="KEGG" id="pgv:SL003B_3908"/>
<protein>
    <submittedName>
        <fullName evidence="4">Precorrin-6x reductase</fullName>
    </submittedName>
</protein>
<organism evidence="4 5">
    <name type="scientific">Polymorphum gilvum (strain LMG 25793 / CGMCC 1.9160 / SL003B-26A1)</name>
    <dbReference type="NCBI Taxonomy" id="991905"/>
    <lineage>
        <taxon>Bacteria</taxon>
        <taxon>Pseudomonadati</taxon>
        <taxon>Pseudomonadota</taxon>
        <taxon>Alphaproteobacteria</taxon>
        <taxon>Rhodobacterales</taxon>
        <taxon>Paracoccaceae</taxon>
        <taxon>Polymorphum</taxon>
    </lineage>
</organism>
<name>F2J5F8_POLGS</name>
<dbReference type="Pfam" id="PF02571">
    <property type="entry name" value="CbiJ"/>
    <property type="match status" value="1"/>
</dbReference>
<dbReference type="eggNOG" id="COG2099">
    <property type="taxonomic scope" value="Bacteria"/>
</dbReference>
<evidence type="ECO:0000256" key="3">
    <source>
        <dbReference type="ARBA" id="ARBA00023002"/>
    </source>
</evidence>
<dbReference type="GO" id="GO:0016994">
    <property type="term" value="F:precorrin-6A reductase activity"/>
    <property type="evidence" value="ECO:0007669"/>
    <property type="project" value="InterPro"/>
</dbReference>
<dbReference type="NCBIfam" id="NF005968">
    <property type="entry name" value="PRK08057.1-2"/>
    <property type="match status" value="1"/>
</dbReference>
<reference evidence="4 5" key="1">
    <citation type="journal article" date="2011" name="J. Bacteriol.">
        <title>Complete genome sequence of Polymorphum gilvum SL003B-26A1T, a crude oil-degrading bacterium from oil-polluted saline soil.</title>
        <authorList>
            <person name="Li S.G."/>
            <person name="Tang Y.Q."/>
            <person name="Nie Y."/>
            <person name="Cai M."/>
            <person name="Wu X.L."/>
        </authorList>
    </citation>
    <scope>NUCLEOTIDE SEQUENCE [LARGE SCALE GENOMIC DNA]</scope>
    <source>
        <strain evidence="5">LMG 25793 / CGMCC 1.9160 / SL003B-26A1</strain>
    </source>
</reference>
<dbReference type="HOGENOM" id="CLU_068627_1_0_5"/>
<dbReference type="EMBL" id="CP002568">
    <property type="protein sequence ID" value="ADZ72328.1"/>
    <property type="molecule type" value="Genomic_DNA"/>
</dbReference>
<proteinExistence type="predicted"/>
<evidence type="ECO:0000313" key="4">
    <source>
        <dbReference type="EMBL" id="ADZ72328.1"/>
    </source>
</evidence>
<evidence type="ECO:0000256" key="2">
    <source>
        <dbReference type="ARBA" id="ARBA00022573"/>
    </source>
</evidence>
<dbReference type="PROSITE" id="PS51014">
    <property type="entry name" value="COBK_CBIJ"/>
    <property type="match status" value="1"/>
</dbReference>
<dbReference type="UniPathway" id="UPA00148"/>
<gene>
    <name evidence="4" type="primary">cobK</name>
    <name evidence="4" type="ordered locus">SL003B_3908</name>
</gene>
<comment type="pathway">
    <text evidence="1">Cofactor biosynthesis; adenosylcobalamin biosynthesis.</text>
</comment>
<accession>F2J5F8</accession>
<sequence length="263" mass="27395">MAEAHLLLLAGTAEAHALARRLAQALPGVRLTVSFAGAVSRLPDLGVPTRVGGFGGADGLADHLREHGVSLVIDATHPFAARMSRNAAAACAATGVALLRLERPPWHAVAGDAWTEVDDLDAAAAALPSGARAFLAVGRRDLACFAARADLWCLVRMIEPPDPGTLPAPWTVLLARPSDDVAQEEALMRRHAITHVVAKNSGGARAYAKLAAARRLGLPVVLVRRPTLPPALPPVPCVDTLDVAVAEARRLLGDGANGGLRRT</sequence>
<dbReference type="AlphaFoldDB" id="F2J5F8"/>
<keyword evidence="5" id="KW-1185">Reference proteome</keyword>
<dbReference type="PANTHER" id="PTHR36925:SF1">
    <property type="entry name" value="COBALT-PRECORRIN-6A REDUCTASE"/>
    <property type="match status" value="1"/>
</dbReference>
<dbReference type="PATRIC" id="fig|991905.3.peg.4027"/>